<gene>
    <name evidence="2" type="ORF">Pla8534_24340</name>
</gene>
<organism evidence="2 3">
    <name type="scientific">Lignipirellula cremea</name>
    <dbReference type="NCBI Taxonomy" id="2528010"/>
    <lineage>
        <taxon>Bacteria</taxon>
        <taxon>Pseudomonadati</taxon>
        <taxon>Planctomycetota</taxon>
        <taxon>Planctomycetia</taxon>
        <taxon>Pirellulales</taxon>
        <taxon>Pirellulaceae</taxon>
        <taxon>Lignipirellula</taxon>
    </lineage>
</organism>
<dbReference type="Proteomes" id="UP000317648">
    <property type="component" value="Chromosome"/>
</dbReference>
<dbReference type="InterPro" id="IPR029044">
    <property type="entry name" value="Nucleotide-diphossugar_trans"/>
</dbReference>
<dbReference type="InterPro" id="IPR001173">
    <property type="entry name" value="Glyco_trans_2-like"/>
</dbReference>
<dbReference type="GO" id="GO:0047267">
    <property type="term" value="F:undecaprenyl-phosphate mannosyltransferase activity"/>
    <property type="evidence" value="ECO:0007669"/>
    <property type="project" value="UniProtKB-EC"/>
</dbReference>
<accession>A0A518DS30</accession>
<reference evidence="2 3" key="1">
    <citation type="submission" date="2019-02" db="EMBL/GenBank/DDBJ databases">
        <title>Deep-cultivation of Planctomycetes and their phenomic and genomic characterization uncovers novel biology.</title>
        <authorList>
            <person name="Wiegand S."/>
            <person name="Jogler M."/>
            <person name="Boedeker C."/>
            <person name="Pinto D."/>
            <person name="Vollmers J."/>
            <person name="Rivas-Marin E."/>
            <person name="Kohn T."/>
            <person name="Peeters S.H."/>
            <person name="Heuer A."/>
            <person name="Rast P."/>
            <person name="Oberbeckmann S."/>
            <person name="Bunk B."/>
            <person name="Jeske O."/>
            <person name="Meyerdierks A."/>
            <person name="Storesund J.E."/>
            <person name="Kallscheuer N."/>
            <person name="Luecker S."/>
            <person name="Lage O.M."/>
            <person name="Pohl T."/>
            <person name="Merkel B.J."/>
            <person name="Hornburger P."/>
            <person name="Mueller R.-W."/>
            <person name="Bruemmer F."/>
            <person name="Labrenz M."/>
            <person name="Spormann A.M."/>
            <person name="Op den Camp H."/>
            <person name="Overmann J."/>
            <person name="Amann R."/>
            <person name="Jetten M.S.M."/>
            <person name="Mascher T."/>
            <person name="Medema M.H."/>
            <person name="Devos D.P."/>
            <person name="Kaster A.-K."/>
            <person name="Ovreas L."/>
            <person name="Rohde M."/>
            <person name="Galperin M.Y."/>
            <person name="Jogler C."/>
        </authorList>
    </citation>
    <scope>NUCLEOTIDE SEQUENCE [LARGE SCALE GENOMIC DNA]</scope>
    <source>
        <strain evidence="2 3">Pla85_3_4</strain>
    </source>
</reference>
<sequence length="299" mass="33244">MAKLPTTSLDSAVDAAADSALAAGDTPHQQRLEASLVQLETLAADLLSDTEEEPAILDAWTCPPLDYTLPTSFLVSVVMPAYNEEATLARIAGRVLQLPLPLELVMVDDCSRDATAEIMQDLARNPAVRVFRHEQNQGKGAALRTGFQQARGDVVIVQDADLEYDPRDIVKVIRPLVEGTADVAYGSRFLANKHQDPSLLHRLGNRMLTTASNLTTGLHLTDMETCYKAFRREVLADMTIQQNRFGFEPEITAKVARRRYRLVEMPIRYHARGYEEGKKIGIRDAFNALYCILRYGLAD</sequence>
<evidence type="ECO:0000259" key="1">
    <source>
        <dbReference type="Pfam" id="PF00535"/>
    </source>
</evidence>
<dbReference type="CDD" id="cd04179">
    <property type="entry name" value="DPM_DPG-synthase_like"/>
    <property type="match status" value="1"/>
</dbReference>
<keyword evidence="2" id="KW-0808">Transferase</keyword>
<dbReference type="KEGG" id="lcre:Pla8534_24340"/>
<dbReference type="PANTHER" id="PTHR48090:SF7">
    <property type="entry name" value="RFBJ PROTEIN"/>
    <property type="match status" value="1"/>
</dbReference>
<dbReference type="EMBL" id="CP036433">
    <property type="protein sequence ID" value="QDU94641.1"/>
    <property type="molecule type" value="Genomic_DNA"/>
</dbReference>
<evidence type="ECO:0000313" key="2">
    <source>
        <dbReference type="EMBL" id="QDU94641.1"/>
    </source>
</evidence>
<dbReference type="Pfam" id="PF00535">
    <property type="entry name" value="Glycos_transf_2"/>
    <property type="match status" value="1"/>
</dbReference>
<feature type="domain" description="Glycosyltransferase 2-like" evidence="1">
    <location>
        <begin position="76"/>
        <end position="237"/>
    </location>
</feature>
<evidence type="ECO:0000313" key="3">
    <source>
        <dbReference type="Proteomes" id="UP000317648"/>
    </source>
</evidence>
<dbReference type="EC" id="2.4.1.54" evidence="2"/>
<dbReference type="AlphaFoldDB" id="A0A518DS30"/>
<dbReference type="InterPro" id="IPR050256">
    <property type="entry name" value="Glycosyltransferase_2"/>
</dbReference>
<keyword evidence="3" id="KW-1185">Reference proteome</keyword>
<name>A0A518DS30_9BACT</name>
<dbReference type="SUPFAM" id="SSF53448">
    <property type="entry name" value="Nucleotide-diphospho-sugar transferases"/>
    <property type="match status" value="1"/>
</dbReference>
<dbReference type="PANTHER" id="PTHR48090">
    <property type="entry name" value="UNDECAPRENYL-PHOSPHATE 4-DEOXY-4-FORMAMIDO-L-ARABINOSE TRANSFERASE-RELATED"/>
    <property type="match status" value="1"/>
</dbReference>
<proteinExistence type="predicted"/>
<protein>
    <submittedName>
        <fullName evidence="2">Undecaprenyl-phosphate mannosyltransferase</fullName>
        <ecNumber evidence="2">2.4.1.54</ecNumber>
    </submittedName>
</protein>
<dbReference type="Gene3D" id="3.90.550.10">
    <property type="entry name" value="Spore Coat Polysaccharide Biosynthesis Protein SpsA, Chain A"/>
    <property type="match status" value="1"/>
</dbReference>
<dbReference type="RefSeq" id="WP_197443212.1">
    <property type="nucleotide sequence ID" value="NZ_CP036433.1"/>
</dbReference>
<keyword evidence="2" id="KW-0328">Glycosyltransferase</keyword>